<feature type="repeat" description="RCC1" evidence="2">
    <location>
        <begin position="374"/>
        <end position="433"/>
    </location>
</feature>
<dbReference type="SMART" id="SM00248">
    <property type="entry name" value="ANK"/>
    <property type="match status" value="2"/>
</dbReference>
<feature type="compositionally biased region" description="Polar residues" evidence="3">
    <location>
        <begin position="1284"/>
        <end position="1296"/>
    </location>
</feature>
<organism evidence="5 6">
    <name type="scientific">Lithohypha guttulata</name>
    <dbReference type="NCBI Taxonomy" id="1690604"/>
    <lineage>
        <taxon>Eukaryota</taxon>
        <taxon>Fungi</taxon>
        <taxon>Dikarya</taxon>
        <taxon>Ascomycota</taxon>
        <taxon>Pezizomycotina</taxon>
        <taxon>Eurotiomycetes</taxon>
        <taxon>Chaetothyriomycetidae</taxon>
        <taxon>Chaetothyriales</taxon>
        <taxon>Trichomeriaceae</taxon>
        <taxon>Lithohypha</taxon>
    </lineage>
</organism>
<reference evidence="5 6" key="1">
    <citation type="submission" date="2023-08" db="EMBL/GenBank/DDBJ databases">
        <title>Black Yeasts Isolated from many extreme environments.</title>
        <authorList>
            <person name="Coleine C."/>
            <person name="Stajich J.E."/>
            <person name="Selbmann L."/>
        </authorList>
    </citation>
    <scope>NUCLEOTIDE SEQUENCE [LARGE SCALE GENOMIC DNA]</scope>
    <source>
        <strain evidence="5 6">CCFEE 5910</strain>
    </source>
</reference>
<proteinExistence type="predicted"/>
<dbReference type="SUPFAM" id="SSF54695">
    <property type="entry name" value="POZ domain"/>
    <property type="match status" value="1"/>
</dbReference>
<dbReference type="Gene3D" id="2.130.10.30">
    <property type="entry name" value="Regulator of chromosome condensation 1/beta-lactamase-inhibitor protein II"/>
    <property type="match status" value="1"/>
</dbReference>
<comment type="caution">
    <text evidence="5">The sequence shown here is derived from an EMBL/GenBank/DDBJ whole genome shotgun (WGS) entry which is preliminary data.</text>
</comment>
<feature type="compositionally biased region" description="Basic and acidic residues" evidence="3">
    <location>
        <begin position="1297"/>
        <end position="1306"/>
    </location>
</feature>
<dbReference type="SMART" id="SM00225">
    <property type="entry name" value="BTB"/>
    <property type="match status" value="2"/>
</dbReference>
<evidence type="ECO:0000256" key="1">
    <source>
        <dbReference type="ARBA" id="ARBA00022737"/>
    </source>
</evidence>
<feature type="compositionally biased region" description="Basic and acidic residues" evidence="3">
    <location>
        <begin position="1443"/>
        <end position="1455"/>
    </location>
</feature>
<evidence type="ECO:0000259" key="4">
    <source>
        <dbReference type="PROSITE" id="PS50097"/>
    </source>
</evidence>
<dbReference type="Gene3D" id="3.30.710.10">
    <property type="entry name" value="Potassium Channel Kv1.1, Chain A"/>
    <property type="match status" value="2"/>
</dbReference>
<keyword evidence="6" id="KW-1185">Reference proteome</keyword>
<dbReference type="InterPro" id="IPR051625">
    <property type="entry name" value="Signaling_Regulatory_Domain"/>
</dbReference>
<feature type="compositionally biased region" description="Polar residues" evidence="3">
    <location>
        <begin position="1326"/>
        <end position="1352"/>
    </location>
</feature>
<evidence type="ECO:0000313" key="5">
    <source>
        <dbReference type="EMBL" id="KAK5083904.1"/>
    </source>
</evidence>
<dbReference type="PROSITE" id="PS50097">
    <property type="entry name" value="BTB"/>
    <property type="match status" value="1"/>
</dbReference>
<feature type="compositionally biased region" description="Polar residues" evidence="3">
    <location>
        <begin position="1365"/>
        <end position="1377"/>
    </location>
</feature>
<dbReference type="InterPro" id="IPR009091">
    <property type="entry name" value="RCC1/BLIP-II"/>
</dbReference>
<feature type="region of interest" description="Disordered" evidence="3">
    <location>
        <begin position="1183"/>
        <end position="1265"/>
    </location>
</feature>
<dbReference type="Pfam" id="PF00651">
    <property type="entry name" value="BTB"/>
    <property type="match status" value="1"/>
</dbReference>
<dbReference type="Gene3D" id="1.25.40.20">
    <property type="entry name" value="Ankyrin repeat-containing domain"/>
    <property type="match status" value="1"/>
</dbReference>
<dbReference type="InterPro" id="IPR000408">
    <property type="entry name" value="Reg_chr_condens"/>
</dbReference>
<feature type="region of interest" description="Disordered" evidence="3">
    <location>
        <begin position="1441"/>
        <end position="1558"/>
    </location>
</feature>
<dbReference type="PANTHER" id="PTHR22872:SF2">
    <property type="entry name" value="INHIBITOR OF BRUTON TYROSINE KINASE"/>
    <property type="match status" value="1"/>
</dbReference>
<dbReference type="PROSITE" id="PS50012">
    <property type="entry name" value="RCC1_3"/>
    <property type="match status" value="1"/>
</dbReference>
<dbReference type="EMBL" id="JAVRRJ010000006">
    <property type="protein sequence ID" value="KAK5083904.1"/>
    <property type="molecule type" value="Genomic_DNA"/>
</dbReference>
<accession>A0AAN7SXA9</accession>
<dbReference type="SUPFAM" id="SSF48403">
    <property type="entry name" value="Ankyrin repeat"/>
    <property type="match status" value="1"/>
</dbReference>
<dbReference type="InterPro" id="IPR011333">
    <property type="entry name" value="SKP1/BTB/POZ_sf"/>
</dbReference>
<feature type="compositionally biased region" description="Basic and acidic residues" evidence="3">
    <location>
        <begin position="1516"/>
        <end position="1531"/>
    </location>
</feature>
<feature type="region of interest" description="Disordered" evidence="3">
    <location>
        <begin position="1284"/>
        <end position="1425"/>
    </location>
</feature>
<evidence type="ECO:0000313" key="6">
    <source>
        <dbReference type="Proteomes" id="UP001309876"/>
    </source>
</evidence>
<dbReference type="Proteomes" id="UP001309876">
    <property type="component" value="Unassembled WGS sequence"/>
</dbReference>
<dbReference type="InterPro" id="IPR002110">
    <property type="entry name" value="Ankyrin_rpt"/>
</dbReference>
<feature type="compositionally biased region" description="Low complexity" evidence="3">
    <location>
        <begin position="1543"/>
        <end position="1552"/>
    </location>
</feature>
<sequence length="1558" mass="171751">MSHSLWKYFFDDDVDGFRHYLARATFDRNAPKGLGGAYSHSLKAGSPGTLATSPRTPVKSRKAGKIILTRSDINARDGFGRTLLHHAVSSRSDNAQEFVKVLLETPFLDLYVQDTESGWTALHRSLYSGNIAAAQALMVKDIQNATDYTTNVSHVNAGGLVKIKDHEGNSPFELFGLTTAPRDLQQDENTLDAAETASLLSGDMDERAATAQRDTNPVNDLNGEEVFAFGSNKNITLGLGDGDDRTFPERVQLVRPAHLMQHLFEDFQRQRRQESLNNDLYGDLPDVGALPAVVKNKPFTIQDVVMSKLHTAILTKDPVSNLHVCGFGPGGRLGTGDEATRFAFTCIQGGGLAKRRVASVALGQDHTVVVCSSGEVFTWGSNKYGQLGYELPEVSAQKVPLQLTPRQIYGLIKKEQIIGAAASSLHSAIYTASGLYTFGKNEGQLGLMDADARSLDMQIVPRRVGVSIIQHPVQSVAAIDRATTVLLENHEVLVFTHYGFTKIVFPLDSFGSSIASDAFFARHNRQTKHISRITCGSNTICALTSYGEVFTVDVPRNVESVPNKSTTNPSKARNALPTPSKIWSIRKSHMAAADVAVGQDGSVILCTAAGTVWKKEKRAKIKSVHADDTKSKDYKFTRVPNIFGAIAVRSNSYGAFMAIRKDCQVMKNQIAVEAPHLWHDMFNLLAFREYGEITDDENAAEPQLRLWRPATAGPCPALIKRALLTDLKAEQDFIHLSKRFEPLSTSDYDVWITSNVTEVRLPVHSLILKARSKVLRKALAEFSQSYYFSLPDTLAIEYGSDGQIQIQLQGADFLTLTNFVFYLYTDNLVDVWRFTSSALQLAPRYRSVRTELMKIANGLEMRHLERAVRVMDEPSRCLREDFEDGFHDSDLFSDADVAVDLADGEERYAHSVVLQARCPFFEGLFRGHTGGMWMADRRKSGNEVLEAARVDLKHVDANIFEIVLRHIYADTGEELFDAVVTTDIDEFIDLVIDVMALANELMLGRLARICQKVIGQYVTPWNICGLLNTIAESSETEFKLAGLEYIGLNLENMLDQRLLEELDEYLLEELNASVQSNQLAFMPIARSSRALDLLLEQEPALVENIERCRQRRLDSMRLPSRYVIEAVRPTLAARPQSKENVPSRPPSEKRSVTSTLSPAAGSPAIIPTDDLQFEMEDEAYIRPGSESSTTASPSLGGKPEASQTRFPHLGPPGQSSVEQEGGLDVVATSPQTASLPGTPLDSGKNVYRPVWGSSTPTTPGLGLRDIMSQDSSVKVSNLTQSLKQAAVSSKQAQPRMSQKERKRQQQEQKLQSQAHLVEMEERAKQGPNTKTEAPQSPWQKVESKQTPVTSPEVTHEVRPTLPSREATSAASVQQPQGRNKKPSQPARSVSTPASTPGMTGFSKAPPPQIQSIRHTPTPAQASSWLDARTSMADILAQQQYEKSAIKESAAKRSLEEIQQEQEFQAWWDSESRRIQEEEAAVNNAVARSRPSRGGQGAAKKNASRGDGKAQRSRTRPGHDENDRPAHAEASHRGRQNGRGGFAGSARGRGNRSMPQDVQ</sequence>
<dbReference type="CDD" id="cd18186">
    <property type="entry name" value="BTB_POZ_ZBTB_KLHL-like"/>
    <property type="match status" value="1"/>
</dbReference>
<name>A0AAN7SXA9_9EURO</name>
<gene>
    <name evidence="5" type="ORF">LTR05_006411</name>
</gene>
<feature type="region of interest" description="Disordered" evidence="3">
    <location>
        <begin position="1133"/>
        <end position="1167"/>
    </location>
</feature>
<evidence type="ECO:0000256" key="2">
    <source>
        <dbReference type="PROSITE-ProRule" id="PRU00235"/>
    </source>
</evidence>
<dbReference type="Pfam" id="PF13540">
    <property type="entry name" value="RCC1_2"/>
    <property type="match status" value="1"/>
</dbReference>
<keyword evidence="1" id="KW-0677">Repeat</keyword>
<dbReference type="InterPro" id="IPR036770">
    <property type="entry name" value="Ankyrin_rpt-contain_sf"/>
</dbReference>
<feature type="compositionally biased region" description="Polar residues" evidence="3">
    <location>
        <begin position="1409"/>
        <end position="1423"/>
    </location>
</feature>
<feature type="domain" description="BTB" evidence="4">
    <location>
        <begin position="895"/>
        <end position="970"/>
    </location>
</feature>
<evidence type="ECO:0000256" key="3">
    <source>
        <dbReference type="SAM" id="MobiDB-lite"/>
    </source>
</evidence>
<dbReference type="PRINTS" id="PR00633">
    <property type="entry name" value="RCCNDNSATION"/>
</dbReference>
<dbReference type="InterPro" id="IPR000210">
    <property type="entry name" value="BTB/POZ_dom"/>
</dbReference>
<dbReference type="PANTHER" id="PTHR22872">
    <property type="entry name" value="BTK-BINDING PROTEIN-RELATED"/>
    <property type="match status" value="1"/>
</dbReference>
<feature type="compositionally biased region" description="Polar residues" evidence="3">
    <location>
        <begin position="1385"/>
        <end position="1397"/>
    </location>
</feature>
<dbReference type="Pfam" id="PF12796">
    <property type="entry name" value="Ank_2"/>
    <property type="match status" value="1"/>
</dbReference>
<dbReference type="SUPFAM" id="SSF50985">
    <property type="entry name" value="RCC1/BLIP-II"/>
    <property type="match status" value="1"/>
</dbReference>
<protein>
    <recommendedName>
        <fullName evidence="4">BTB domain-containing protein</fullName>
    </recommendedName>
</protein>